<gene>
    <name evidence="1" type="ORF">GCM10011572_15920</name>
    <name evidence="2" type="ORF">GM672_21090</name>
</gene>
<dbReference type="EMBL" id="BMKG01000005">
    <property type="protein sequence ID" value="GGB94775.1"/>
    <property type="molecule type" value="Genomic_DNA"/>
</dbReference>
<dbReference type="Proteomes" id="UP000622638">
    <property type="component" value="Unassembled WGS sequence"/>
</dbReference>
<reference evidence="2 3" key="3">
    <citation type="submission" date="2019-11" db="EMBL/GenBank/DDBJ databases">
        <title>Type strains purchased from KCTC, JCM and DSMZ.</title>
        <authorList>
            <person name="Lu H."/>
        </authorList>
    </citation>
    <scope>NUCLEOTIDE SEQUENCE [LARGE SCALE GENOMIC DNA]</scope>
    <source>
        <strain evidence="2 3">KCTC 52429</strain>
    </source>
</reference>
<dbReference type="Proteomes" id="UP000430634">
    <property type="component" value="Unassembled WGS sequence"/>
</dbReference>
<dbReference type="InterPro" id="IPR014942">
    <property type="entry name" value="AbiEii"/>
</dbReference>
<keyword evidence="4" id="KW-1185">Reference proteome</keyword>
<dbReference type="AlphaFoldDB" id="A0A6I3T107"/>
<name>A0A6I3T107_9BURK</name>
<comment type="caution">
    <text evidence="2">The sequence shown here is derived from an EMBL/GenBank/DDBJ whole genome shotgun (WGS) entry which is preliminary data.</text>
</comment>
<reference evidence="4" key="2">
    <citation type="journal article" date="2019" name="Int. J. Syst. Evol. Microbiol.">
        <title>The Global Catalogue of Microorganisms (GCM) 10K type strain sequencing project: providing services to taxonomists for standard genome sequencing and annotation.</title>
        <authorList>
            <consortium name="The Broad Institute Genomics Platform"/>
            <consortium name="The Broad Institute Genome Sequencing Center for Infectious Disease"/>
            <person name="Wu L."/>
            <person name="Ma J."/>
        </authorList>
    </citation>
    <scope>NUCLEOTIDE SEQUENCE [LARGE SCALE GENOMIC DNA]</scope>
    <source>
        <strain evidence="4">CGMCC 1.15931</strain>
    </source>
</reference>
<evidence type="ECO:0000313" key="2">
    <source>
        <dbReference type="EMBL" id="MTV55228.1"/>
    </source>
</evidence>
<reference evidence="1" key="4">
    <citation type="submission" date="2024-05" db="EMBL/GenBank/DDBJ databases">
        <authorList>
            <person name="Sun Q."/>
            <person name="Zhou Y."/>
        </authorList>
    </citation>
    <scope>NUCLEOTIDE SEQUENCE</scope>
    <source>
        <strain evidence="1">CGMCC 1.15931</strain>
    </source>
</reference>
<dbReference type="PIRSF" id="PIRSF021525">
    <property type="entry name" value="UCP021525"/>
    <property type="match status" value="1"/>
</dbReference>
<protein>
    <recommendedName>
        <fullName evidence="5">Nucleotidyltransferase</fullName>
    </recommendedName>
</protein>
<dbReference type="InterPro" id="IPR043519">
    <property type="entry name" value="NT_sf"/>
</dbReference>
<evidence type="ECO:0000313" key="4">
    <source>
        <dbReference type="Proteomes" id="UP000622638"/>
    </source>
</evidence>
<dbReference type="InterPro" id="IPR014513">
    <property type="entry name" value="UCP021525"/>
</dbReference>
<proteinExistence type="predicted"/>
<dbReference type="SUPFAM" id="SSF81301">
    <property type="entry name" value="Nucleotidyltransferase"/>
    <property type="match status" value="1"/>
</dbReference>
<organism evidence="2 3">
    <name type="scientific">Pseudoduganella buxea</name>
    <dbReference type="NCBI Taxonomy" id="1949069"/>
    <lineage>
        <taxon>Bacteria</taxon>
        <taxon>Pseudomonadati</taxon>
        <taxon>Pseudomonadota</taxon>
        <taxon>Betaproteobacteria</taxon>
        <taxon>Burkholderiales</taxon>
        <taxon>Oxalobacteraceae</taxon>
        <taxon>Telluria group</taxon>
        <taxon>Pseudoduganella</taxon>
    </lineage>
</organism>
<dbReference type="RefSeq" id="WP_155472504.1">
    <property type="nucleotide sequence ID" value="NZ_BMKG01000005.1"/>
</dbReference>
<dbReference type="Pfam" id="PF08843">
    <property type="entry name" value="AbiEii"/>
    <property type="match status" value="1"/>
</dbReference>
<evidence type="ECO:0000313" key="1">
    <source>
        <dbReference type="EMBL" id="GGB94775.1"/>
    </source>
</evidence>
<evidence type="ECO:0008006" key="5">
    <source>
        <dbReference type="Google" id="ProtNLM"/>
    </source>
</evidence>
<evidence type="ECO:0000313" key="3">
    <source>
        <dbReference type="Proteomes" id="UP000430634"/>
    </source>
</evidence>
<reference evidence="1" key="1">
    <citation type="journal article" date="2014" name="Int. J. Syst. Evol. Microbiol.">
        <title>Complete genome of a new Firmicutes species belonging to the dominant human colonic microbiota ('Ruminococcus bicirculans') reveals two chromosomes and a selective capacity to utilize plant glucans.</title>
        <authorList>
            <consortium name="NISC Comparative Sequencing Program"/>
            <person name="Wegmann U."/>
            <person name="Louis P."/>
            <person name="Goesmann A."/>
            <person name="Henrissat B."/>
            <person name="Duncan S.H."/>
            <person name="Flint H.J."/>
        </authorList>
    </citation>
    <scope>NUCLEOTIDE SEQUENCE</scope>
    <source>
        <strain evidence="1">CGMCC 1.15931</strain>
    </source>
</reference>
<dbReference type="EMBL" id="WNKZ01000076">
    <property type="protein sequence ID" value="MTV55228.1"/>
    <property type="molecule type" value="Genomic_DNA"/>
</dbReference>
<dbReference type="OrthoDB" id="5918411at2"/>
<accession>A0A6I3T107</accession>
<sequence>MTLRSIHPDRPVDPITIDILRAVTEAARAEGIDYMLVGATARDILLYHVLGLASPRGTRDVDFAVAVKDWGQFDAVKARLVASGQFKDEERALQRLYYKARDFDFPLDLVPFGDIGGERNEVAWPPDMKTIMNVAGYNDVLAAAVNVVLMPGLEGKVVSLPGLGVLKLIAWSDRGKVNPKDARDLIHLMENYTAAGNIDRVYDEEGIIEAGGYDPDLAGVYLLGKDIGRLAAPETVALLRQIIMQDFMRLVGEMIKPVRHRDNVELYVQTRLRLLLEALT</sequence>